<accession>A0A8H7MC76</accession>
<feature type="compositionally biased region" description="Low complexity" evidence="1">
    <location>
        <begin position="136"/>
        <end position="158"/>
    </location>
</feature>
<dbReference type="EMBL" id="RZGK01000016">
    <property type="protein sequence ID" value="KAF9693441.1"/>
    <property type="molecule type" value="Genomic_DNA"/>
</dbReference>
<dbReference type="Pfam" id="PF00004">
    <property type="entry name" value="AAA"/>
    <property type="match status" value="1"/>
</dbReference>
<reference evidence="3" key="2">
    <citation type="submission" date="2020-09" db="EMBL/GenBank/DDBJ databases">
        <title>Reference genome assembly for Australian Ascochyta lentis isolate Al4.</title>
        <authorList>
            <person name="Lee R.C."/>
            <person name="Farfan-Caceres L.M."/>
            <person name="Debler J.W."/>
            <person name="Williams A.H."/>
            <person name="Henares B.M."/>
        </authorList>
    </citation>
    <scope>NUCLEOTIDE SEQUENCE</scope>
    <source>
        <strain evidence="3">Al4</strain>
    </source>
</reference>
<dbReference type="GO" id="GO:0016887">
    <property type="term" value="F:ATP hydrolysis activity"/>
    <property type="evidence" value="ECO:0007669"/>
    <property type="project" value="InterPro"/>
</dbReference>
<evidence type="ECO:0000259" key="2">
    <source>
        <dbReference type="SMART" id="SM00382"/>
    </source>
</evidence>
<organism evidence="3 4">
    <name type="scientific">Ascochyta lentis</name>
    <dbReference type="NCBI Taxonomy" id="205686"/>
    <lineage>
        <taxon>Eukaryota</taxon>
        <taxon>Fungi</taxon>
        <taxon>Dikarya</taxon>
        <taxon>Ascomycota</taxon>
        <taxon>Pezizomycotina</taxon>
        <taxon>Dothideomycetes</taxon>
        <taxon>Pleosporomycetidae</taxon>
        <taxon>Pleosporales</taxon>
        <taxon>Pleosporineae</taxon>
        <taxon>Didymellaceae</taxon>
        <taxon>Ascochyta</taxon>
    </lineage>
</organism>
<dbReference type="InterPro" id="IPR003959">
    <property type="entry name" value="ATPase_AAA_core"/>
</dbReference>
<dbReference type="InterPro" id="IPR054289">
    <property type="entry name" value="DUF7025"/>
</dbReference>
<name>A0A8H7MC76_9PLEO</name>
<feature type="region of interest" description="Disordered" evidence="1">
    <location>
        <begin position="132"/>
        <end position="159"/>
    </location>
</feature>
<feature type="compositionally biased region" description="Basic residues" evidence="1">
    <location>
        <begin position="69"/>
        <end position="80"/>
    </location>
</feature>
<dbReference type="InterPro" id="IPR056599">
    <property type="entry name" value="AAA_lid_fung"/>
</dbReference>
<feature type="region of interest" description="Disordered" evidence="1">
    <location>
        <begin position="183"/>
        <end position="223"/>
    </location>
</feature>
<evidence type="ECO:0000313" key="3">
    <source>
        <dbReference type="EMBL" id="KAF9693441.1"/>
    </source>
</evidence>
<dbReference type="SUPFAM" id="SSF52540">
    <property type="entry name" value="P-loop containing nucleoside triphosphate hydrolases"/>
    <property type="match status" value="1"/>
</dbReference>
<evidence type="ECO:0000256" key="1">
    <source>
        <dbReference type="SAM" id="MobiDB-lite"/>
    </source>
</evidence>
<feature type="compositionally biased region" description="Polar residues" evidence="1">
    <location>
        <begin position="206"/>
        <end position="223"/>
    </location>
</feature>
<dbReference type="InterPro" id="IPR003593">
    <property type="entry name" value="AAA+_ATPase"/>
</dbReference>
<dbReference type="AlphaFoldDB" id="A0A8H7MC76"/>
<dbReference type="Pfam" id="PF23232">
    <property type="entry name" value="AAA_lid_13"/>
    <property type="match status" value="1"/>
</dbReference>
<dbReference type="OrthoDB" id="10042665at2759"/>
<dbReference type="InterPro" id="IPR027417">
    <property type="entry name" value="P-loop_NTPase"/>
</dbReference>
<feature type="region of interest" description="Disordered" evidence="1">
    <location>
        <begin position="943"/>
        <end position="968"/>
    </location>
</feature>
<reference evidence="3" key="1">
    <citation type="submission" date="2018-12" db="EMBL/GenBank/DDBJ databases">
        <authorList>
            <person name="Syme R.A."/>
            <person name="Farfan-Caceres L."/>
            <person name="Lichtenzveig J."/>
        </authorList>
    </citation>
    <scope>NUCLEOTIDE SEQUENCE</scope>
    <source>
        <strain evidence="3">Al4</strain>
    </source>
</reference>
<comment type="caution">
    <text evidence="3">The sequence shown here is derived from an EMBL/GenBank/DDBJ whole genome shotgun (WGS) entry which is preliminary data.</text>
</comment>
<dbReference type="PANTHER" id="PTHR46411:SF2">
    <property type="entry name" value="AAA+ ATPASE DOMAIN-CONTAINING PROTEIN"/>
    <property type="match status" value="1"/>
</dbReference>
<feature type="region of interest" description="Disordered" evidence="1">
    <location>
        <begin position="23"/>
        <end position="94"/>
    </location>
</feature>
<gene>
    <name evidence="3" type="ORF">EKO04_008924</name>
</gene>
<dbReference type="PANTHER" id="PTHR46411">
    <property type="entry name" value="FAMILY ATPASE, PUTATIVE-RELATED"/>
    <property type="match status" value="1"/>
</dbReference>
<keyword evidence="4" id="KW-1185">Reference proteome</keyword>
<dbReference type="Pfam" id="PF22942">
    <property type="entry name" value="DUF7025"/>
    <property type="match status" value="1"/>
</dbReference>
<dbReference type="GO" id="GO:0005524">
    <property type="term" value="F:ATP binding"/>
    <property type="evidence" value="ECO:0007669"/>
    <property type="project" value="InterPro"/>
</dbReference>
<feature type="domain" description="AAA+ ATPase" evidence="2">
    <location>
        <begin position="728"/>
        <end position="855"/>
    </location>
</feature>
<protein>
    <recommendedName>
        <fullName evidence="2">AAA+ ATPase domain-containing protein</fullName>
    </recommendedName>
</protein>
<dbReference type="SMART" id="SM00382">
    <property type="entry name" value="AAA"/>
    <property type="match status" value="1"/>
</dbReference>
<dbReference type="Proteomes" id="UP000651452">
    <property type="component" value="Unassembled WGS sequence"/>
</dbReference>
<evidence type="ECO:0000313" key="4">
    <source>
        <dbReference type="Proteomes" id="UP000651452"/>
    </source>
</evidence>
<proteinExistence type="predicted"/>
<feature type="compositionally biased region" description="Polar residues" evidence="1">
    <location>
        <begin position="33"/>
        <end position="45"/>
    </location>
</feature>
<dbReference type="Gene3D" id="3.40.50.300">
    <property type="entry name" value="P-loop containing nucleotide triphosphate hydrolases"/>
    <property type="match status" value="1"/>
</dbReference>
<sequence length="968" mass="111167">MASFPFRSTALAFDKDAFAKLNQQPDRAERPQSVASALSTDSSRPTLYDESALRKVMGGSRISHGLAKDRRKASGRRRGQISRVQAGLQQLPDNHGIAPQKNIEIYAQSLAQQHRIASRNPQNYQAMTQPFNEFGSAQPRSSLPPQQPGQSQQRSHAQQDYEMQVMLLEQQNKKRLLMARKEQDNMPGPPQQNIQSPPPTIEAFGNGQQQDKLAGSQRTGNDYTQQLPKTLERTNKFENKSRGICPSYTISEDDTVGNRERQKAKFIALQSSSGQQTNYTSYVVAHRVECHFEAGNHEEHETATDYHDVPRLLANANQTSILRGQKRLPDLEWYLEDNPAVSFIIRNTYDCGQYHEEIEDEFQRLPMPKGIGKRLEGNVRPYFSVLQSDARQAQRTRQVLLPSKGLIRAMRILCSSFPTELRDWDDENNLTYPYLQLWHCKDLLHESAVAKLESTEQAHINSLLGYLDESVSAEWKEAEELFNDGLVDKKHWAKLFRPNEPIVTMIDGEPRAYILKRCPLVEEDQLLLDCRSWEFDGEFFQDDFDFEIDWLSQSDVIPISDLPYFPLRLDKTGLAARLERRGNTFWSCRRRRYINYEALLEGMRVQVTQLRYMVDMNTYKLMHPPEAEPPAHDKLEDHIMLDDELPMAPDYPFFSLLLPAKMKGFGFHNKKWSDLLVEHINDIKWDKGVFNDDLVLDDGKKELIKALVTVHLEQKIRAKADFLAGKGEGLLILLHGGPGTGKTLTAESVAELAERPLYRVTCGDIGTNPEEVEKYLNSVLFIGTTWNCVVLLDKADVFLEERTKLDLQRNALVSVFLRVLEYYDGILILTSNRIGTFDEAFKSRVQLSLHYPTLTRENRLRVWENFVALLENQDSATQYTDIRQRLGSLAQHKLNGRQIRNTLNTARQLAQFRGQQLGYKHLNQAIQNVVEFEKYVTKLHDGQSDEEYAEAAGIRHSNKKRKLEEDEE</sequence>